<evidence type="ECO:0000256" key="5">
    <source>
        <dbReference type="ARBA" id="ARBA00023136"/>
    </source>
</evidence>
<dbReference type="SUPFAM" id="SSF51344">
    <property type="entry name" value="Epsilon subunit of F1F0-ATP synthase N-terminal domain"/>
    <property type="match status" value="1"/>
</dbReference>
<comment type="similarity">
    <text evidence="2 7">Belongs to the ATPase epsilon chain family.</text>
</comment>
<dbReference type="Proteomes" id="UP000610862">
    <property type="component" value="Unassembled WGS sequence"/>
</dbReference>
<protein>
    <recommendedName>
        <fullName evidence="7">ATP synthase epsilon chain</fullName>
    </recommendedName>
    <alternativeName>
        <fullName evidence="7">ATP synthase F1 sector epsilon subunit</fullName>
    </alternativeName>
    <alternativeName>
        <fullName evidence="7">F-ATPase epsilon subunit</fullName>
    </alternativeName>
</protein>
<comment type="caution">
    <text evidence="10">The sequence shown here is derived from an EMBL/GenBank/DDBJ whole genome shotgun (WGS) entry which is preliminary data.</text>
</comment>
<keyword evidence="3 7" id="KW-0813">Transport</keyword>
<evidence type="ECO:0000256" key="3">
    <source>
        <dbReference type="ARBA" id="ARBA00022448"/>
    </source>
</evidence>
<keyword evidence="5 7" id="KW-0472">Membrane</keyword>
<dbReference type="AlphaFoldDB" id="A0A926E6L1"/>
<feature type="domain" description="ATP synthase epsilon subunit C-terminal" evidence="8">
    <location>
        <begin position="90"/>
        <end position="138"/>
    </location>
</feature>
<dbReference type="Pfam" id="PF00401">
    <property type="entry name" value="ATP-synt_DE"/>
    <property type="match status" value="1"/>
</dbReference>
<keyword evidence="4 7" id="KW-0406">Ion transport</keyword>
<sequence>MANSVKLEIITPSKMFYRGYVEIVITTTLEGDEGFMYGHSWACKLLDIGELWIQEAGAAKDEFKVAAIAGGFIDVRDSIIIYTDAVEWSEDIDMDRVLSEKAKAEDWLTHHEKDGDPNDVIKAKIAISKAITRAHVAEGGYRRKH</sequence>
<dbReference type="GO" id="GO:0005524">
    <property type="term" value="F:ATP binding"/>
    <property type="evidence" value="ECO:0007669"/>
    <property type="project" value="UniProtKB-UniRule"/>
</dbReference>
<evidence type="ECO:0000313" key="10">
    <source>
        <dbReference type="EMBL" id="MBC8568123.1"/>
    </source>
</evidence>
<evidence type="ECO:0000313" key="11">
    <source>
        <dbReference type="Proteomes" id="UP000610862"/>
    </source>
</evidence>
<dbReference type="Pfam" id="PF02823">
    <property type="entry name" value="ATP-synt_DE_N"/>
    <property type="match status" value="1"/>
</dbReference>
<keyword evidence="6 7" id="KW-0139">CF(1)</keyword>
<reference evidence="10" key="1">
    <citation type="submission" date="2020-08" db="EMBL/GenBank/DDBJ databases">
        <title>Genome public.</title>
        <authorList>
            <person name="Liu C."/>
            <person name="Sun Q."/>
        </authorList>
    </citation>
    <scope>NUCLEOTIDE SEQUENCE</scope>
    <source>
        <strain evidence="10">NSJ-24</strain>
    </source>
</reference>
<dbReference type="GO" id="GO:0012505">
    <property type="term" value="C:endomembrane system"/>
    <property type="evidence" value="ECO:0007669"/>
    <property type="project" value="UniProtKB-SubCell"/>
</dbReference>
<keyword evidence="7" id="KW-0066">ATP synthesis</keyword>
<keyword evidence="7" id="KW-1003">Cell membrane</keyword>
<evidence type="ECO:0000259" key="8">
    <source>
        <dbReference type="Pfam" id="PF00401"/>
    </source>
</evidence>
<dbReference type="EMBL" id="JACRTA010000001">
    <property type="protein sequence ID" value="MBC8568123.1"/>
    <property type="molecule type" value="Genomic_DNA"/>
</dbReference>
<dbReference type="GO" id="GO:0045259">
    <property type="term" value="C:proton-transporting ATP synthase complex"/>
    <property type="evidence" value="ECO:0007669"/>
    <property type="project" value="UniProtKB-KW"/>
</dbReference>
<evidence type="ECO:0000256" key="2">
    <source>
        <dbReference type="ARBA" id="ARBA00005712"/>
    </source>
</evidence>
<evidence type="ECO:0000256" key="4">
    <source>
        <dbReference type="ARBA" id="ARBA00023065"/>
    </source>
</evidence>
<keyword evidence="7" id="KW-0375">Hydrogen ion transport</keyword>
<feature type="domain" description="ATP synthase F1 complex delta/epsilon subunit N-terminal" evidence="9">
    <location>
        <begin position="6"/>
        <end position="84"/>
    </location>
</feature>
<dbReference type="RefSeq" id="WP_177269645.1">
    <property type="nucleotide sequence ID" value="NZ_JACRTA010000001.1"/>
</dbReference>
<proteinExistence type="inferred from homology"/>
<gene>
    <name evidence="7" type="primary">atpC</name>
    <name evidence="10" type="ORF">H8692_04985</name>
</gene>
<comment type="subunit">
    <text evidence="7">F-type ATPases have 2 components, CF(1) - the catalytic core - and CF(0) - the membrane proton channel. CF(1) has five subunits: alpha(3), beta(3), gamma(1), delta(1), epsilon(1). CF(0) has three main subunits: a, b and c.</text>
</comment>
<evidence type="ECO:0000256" key="1">
    <source>
        <dbReference type="ARBA" id="ARBA00004184"/>
    </source>
</evidence>
<dbReference type="Gene3D" id="2.60.15.10">
    <property type="entry name" value="F0F1 ATP synthase delta/epsilon subunit, N-terminal"/>
    <property type="match status" value="1"/>
</dbReference>
<comment type="subcellular location">
    <subcellularLocation>
        <location evidence="7">Cell membrane</location>
        <topology evidence="7">Peripheral membrane protein</topology>
    </subcellularLocation>
    <subcellularLocation>
        <location evidence="1">Endomembrane system</location>
        <topology evidence="1">Peripheral membrane protein</topology>
    </subcellularLocation>
</comment>
<accession>A0A926E6L1</accession>
<dbReference type="GO" id="GO:0005886">
    <property type="term" value="C:plasma membrane"/>
    <property type="evidence" value="ECO:0007669"/>
    <property type="project" value="UniProtKB-SubCell"/>
</dbReference>
<evidence type="ECO:0000256" key="7">
    <source>
        <dbReference type="HAMAP-Rule" id="MF_00530"/>
    </source>
</evidence>
<evidence type="ECO:0000256" key="6">
    <source>
        <dbReference type="ARBA" id="ARBA00023196"/>
    </source>
</evidence>
<dbReference type="InterPro" id="IPR020547">
    <property type="entry name" value="ATP_synth_F1_esu_C"/>
</dbReference>
<keyword evidence="11" id="KW-1185">Reference proteome</keyword>
<dbReference type="InterPro" id="IPR020546">
    <property type="entry name" value="ATP_synth_F1_dsu/esu_N"/>
</dbReference>
<dbReference type="InterPro" id="IPR001469">
    <property type="entry name" value="ATP_synth_F1_dsu/esu"/>
</dbReference>
<evidence type="ECO:0000259" key="9">
    <source>
        <dbReference type="Pfam" id="PF02823"/>
    </source>
</evidence>
<dbReference type="CDD" id="cd12152">
    <property type="entry name" value="F1-ATPase_delta"/>
    <property type="match status" value="1"/>
</dbReference>
<comment type="function">
    <text evidence="7">Produces ATP from ADP in the presence of a proton gradient across the membrane.</text>
</comment>
<dbReference type="GO" id="GO:0046933">
    <property type="term" value="F:proton-transporting ATP synthase activity, rotational mechanism"/>
    <property type="evidence" value="ECO:0007669"/>
    <property type="project" value="UniProtKB-UniRule"/>
</dbReference>
<dbReference type="HAMAP" id="MF_00530">
    <property type="entry name" value="ATP_synth_epsil_bac"/>
    <property type="match status" value="1"/>
</dbReference>
<name>A0A926E6L1_9FIRM</name>
<organism evidence="10 11">
    <name type="scientific">Lentihominibacter hominis</name>
    <dbReference type="NCBI Taxonomy" id="2763645"/>
    <lineage>
        <taxon>Bacteria</taxon>
        <taxon>Bacillati</taxon>
        <taxon>Bacillota</taxon>
        <taxon>Clostridia</taxon>
        <taxon>Peptostreptococcales</taxon>
        <taxon>Anaerovoracaceae</taxon>
        <taxon>Lentihominibacter</taxon>
    </lineage>
</organism>
<dbReference type="InterPro" id="IPR036771">
    <property type="entry name" value="ATPsynth_dsu/esu_N"/>
</dbReference>